<feature type="transmembrane region" description="Helical" evidence="13">
    <location>
        <begin position="1827"/>
        <end position="1855"/>
    </location>
</feature>
<protein>
    <recommendedName>
        <fullName evidence="14">G-protein coupled receptors family 1 profile domain-containing protein</fullName>
    </recommendedName>
</protein>
<feature type="transmembrane region" description="Helical" evidence="13">
    <location>
        <begin position="1553"/>
        <end position="1572"/>
    </location>
</feature>
<feature type="transmembrane region" description="Helical" evidence="13">
    <location>
        <begin position="724"/>
        <end position="743"/>
    </location>
</feature>
<dbReference type="Pfam" id="PF00001">
    <property type="entry name" value="7tm_1"/>
    <property type="match status" value="4"/>
</dbReference>
<dbReference type="PRINTS" id="PR01152">
    <property type="entry name" value="PROTEASEAR2"/>
</dbReference>
<dbReference type="PROSITE" id="PS50262">
    <property type="entry name" value="G_PROTEIN_RECEP_F1_2"/>
    <property type="match status" value="5"/>
</dbReference>
<feature type="transmembrane region" description="Helical" evidence="13">
    <location>
        <begin position="813"/>
        <end position="837"/>
    </location>
</feature>
<dbReference type="Gene3D" id="1.20.1070.10">
    <property type="entry name" value="Rhodopsin 7-helix transmembrane proteins"/>
    <property type="match status" value="6"/>
</dbReference>
<feature type="transmembrane region" description="Helical" evidence="13">
    <location>
        <begin position="288"/>
        <end position="310"/>
    </location>
</feature>
<evidence type="ECO:0000256" key="1">
    <source>
        <dbReference type="ARBA" id="ARBA00004651"/>
    </source>
</evidence>
<feature type="domain" description="G-protein coupled receptors family 1 profile" evidence="14">
    <location>
        <begin position="304"/>
        <end position="564"/>
    </location>
</feature>
<feature type="region of interest" description="Disordered" evidence="12">
    <location>
        <begin position="216"/>
        <end position="235"/>
    </location>
</feature>
<dbReference type="SUPFAM" id="SSF81321">
    <property type="entry name" value="Family A G protein-coupled receptor-like"/>
    <property type="match status" value="6"/>
</dbReference>
<dbReference type="GO" id="GO:0007200">
    <property type="term" value="P:phospholipase C-activating G protein-coupled receptor signaling pathway"/>
    <property type="evidence" value="ECO:0007669"/>
    <property type="project" value="TreeGrafter"/>
</dbReference>
<feature type="transmembrane region" description="Helical" evidence="13">
    <location>
        <begin position="1286"/>
        <end position="1309"/>
    </location>
</feature>
<dbReference type="PANTHER" id="PTHR24232:SF21">
    <property type="entry name" value="PROTEINASE-ACTIVATED RECEPTOR 2"/>
    <property type="match status" value="1"/>
</dbReference>
<keyword evidence="8" id="KW-0675">Receptor</keyword>
<dbReference type="PRINTS" id="PR00237">
    <property type="entry name" value="GPCRRHODOPSN"/>
</dbReference>
<feature type="transmembrane region" description="Helical" evidence="13">
    <location>
        <begin position="1010"/>
        <end position="1031"/>
    </location>
</feature>
<evidence type="ECO:0000259" key="14">
    <source>
        <dbReference type="PROSITE" id="PS50262"/>
    </source>
</evidence>
<keyword evidence="3 13" id="KW-0812">Transmembrane</keyword>
<feature type="transmembrane region" description="Helical" evidence="13">
    <location>
        <begin position="362"/>
        <end position="383"/>
    </location>
</feature>
<evidence type="ECO:0000313" key="16">
    <source>
        <dbReference type="Proteomes" id="UP001239994"/>
    </source>
</evidence>
<feature type="transmembrane region" description="Helical" evidence="13">
    <location>
        <begin position="404"/>
        <end position="423"/>
    </location>
</feature>
<dbReference type="PRINTS" id="PR01428">
    <property type="entry name" value="PROTEASEAR"/>
</dbReference>
<evidence type="ECO:0000256" key="13">
    <source>
        <dbReference type="SAM" id="Phobius"/>
    </source>
</evidence>
<feature type="transmembrane region" description="Helical" evidence="13">
    <location>
        <begin position="1781"/>
        <end position="1806"/>
    </location>
</feature>
<feature type="transmembrane region" description="Helical" evidence="13">
    <location>
        <begin position="1234"/>
        <end position="1258"/>
    </location>
</feature>
<feature type="transmembrane region" description="Helical" evidence="13">
    <location>
        <begin position="1644"/>
        <end position="1661"/>
    </location>
</feature>
<feature type="transmembrane region" description="Helical" evidence="13">
    <location>
        <begin position="501"/>
        <end position="523"/>
    </location>
</feature>
<keyword evidence="2" id="KW-1003">Cell membrane</keyword>
<feature type="transmembrane region" description="Helical" evidence="13">
    <location>
        <begin position="1611"/>
        <end position="1632"/>
    </location>
</feature>
<feature type="transmembrane region" description="Helical" evidence="13">
    <location>
        <begin position="687"/>
        <end position="704"/>
    </location>
</feature>
<feature type="transmembrane region" description="Helical" evidence="13">
    <location>
        <begin position="1123"/>
        <end position="1148"/>
    </location>
</feature>
<dbReference type="InterPro" id="IPR000276">
    <property type="entry name" value="GPCR_Rhodpsn"/>
</dbReference>
<feature type="disulfide bond" evidence="11">
    <location>
        <begin position="722"/>
        <end position="800"/>
    </location>
</feature>
<evidence type="ECO:0000256" key="8">
    <source>
        <dbReference type="ARBA" id="ARBA00023170"/>
    </source>
</evidence>
<dbReference type="GO" id="GO:0007596">
    <property type="term" value="P:blood coagulation"/>
    <property type="evidence" value="ECO:0007669"/>
    <property type="project" value="InterPro"/>
</dbReference>
<dbReference type="InterPro" id="IPR003912">
    <property type="entry name" value="Protea_act_rcpt"/>
</dbReference>
<keyword evidence="6 13" id="KW-0472">Membrane</keyword>
<keyword evidence="10" id="KW-0807">Transducer</keyword>
<feature type="transmembrane region" description="Helical" evidence="13">
    <location>
        <begin position="1721"/>
        <end position="1743"/>
    </location>
</feature>
<keyword evidence="5" id="KW-0297">G-protein coupled receptor</keyword>
<feature type="transmembrane region" description="Helical" evidence="13">
    <location>
        <begin position="1368"/>
        <end position="1392"/>
    </location>
</feature>
<evidence type="ECO:0000256" key="11">
    <source>
        <dbReference type="PIRSR" id="PIRSR603912-52"/>
    </source>
</evidence>
<keyword evidence="7 11" id="KW-1015">Disulfide bond</keyword>
<dbReference type="Proteomes" id="UP001239994">
    <property type="component" value="Unassembled WGS sequence"/>
</dbReference>
<accession>A0AAD8ZSR4</accession>
<feature type="transmembrane region" description="Helical" evidence="13">
    <location>
        <begin position="764"/>
        <end position="786"/>
    </location>
</feature>
<keyword evidence="9" id="KW-0325">Glycoprotein</keyword>
<feature type="transmembrane region" description="Helical" evidence="13">
    <location>
        <begin position="1160"/>
        <end position="1181"/>
    </location>
</feature>
<feature type="domain" description="G-protein coupled receptors family 1 profile" evidence="14">
    <location>
        <begin position="666"/>
        <end position="917"/>
    </location>
</feature>
<dbReference type="GO" id="GO:0005886">
    <property type="term" value="C:plasma membrane"/>
    <property type="evidence" value="ECO:0007669"/>
    <property type="project" value="UniProtKB-SubCell"/>
</dbReference>
<dbReference type="FunFam" id="1.20.1070.10:FF:000040">
    <property type="entry name" value="Coagulation factor 2 (thrombin) receptor"/>
    <property type="match status" value="4"/>
</dbReference>
<feature type="domain" description="G-protein coupled receptors family 1 profile" evidence="14">
    <location>
        <begin position="989"/>
        <end position="1025"/>
    </location>
</feature>
<feature type="transmembrane region" description="Helical" evidence="13">
    <location>
        <begin position="858"/>
        <end position="884"/>
    </location>
</feature>
<feature type="transmembrane region" description="Helical" evidence="13">
    <location>
        <begin position="650"/>
        <end position="675"/>
    </location>
</feature>
<dbReference type="EMBL" id="JAROKS010000005">
    <property type="protein sequence ID" value="KAK1803588.1"/>
    <property type="molecule type" value="Genomic_DNA"/>
</dbReference>
<sequence>MHLLIMNSPTRMQQESETLGGGFTGTKFRLFLLSPSSLRLSATKPETANSLALRVQGHLVVPGKRRVTFILMTTRSQVSAKSLHVLTNAAGGRGLQYKTVTLPVPVAIPQATHPESVADMRDAVRPVTRSVPVATPPDSLLLKAAALPLDPPVPVPGVEEVTPQAPLPHPRPVPRECSIPYHLSTNLVLYKTSSNPRGFALFRQTEAVTYEPIDYPPPDVESMQDHQGPNPGEGKGSMVLQGKWGRTSLHSLEWVFNSSNQTPARYNITVLRVSEHTALFLRGPLASYFIPTIYTLVFLSSVPLNAVAVMAFTCRIRRKKPAVVYMSQLALADLLFGLLLPLKVHYYAHGSDWPFGEAACRAVTAAFYSYMNCSVLLMMCMAVDRVLALALPVTSMHWRSHRNAALVCVVAWLLALAGATPLLTMQQTMQITQVGVTCHDVLEPQDPRYLQLFSSLACVFFLLPLAVTATCYSIVIRVLRPIKSLHGTSKWSSLSRKRKKAVAMAFAVAVEFVVCFAPTNVILLLHCAQQTAGESNLDGDRTYAAYILAVCLGSVSTCLDPLLYYYGSSQCRRQISSAMCSLKRMGTSEMLHHIAGGVLNLKTPKFKTKAKLTCSQVSTDERGFVGEETVQGVQVPLTAMNVLDSSLTKVFFPVVYIIIFIVGLPTNAMAIWVFLFRTKKKHPASILMVNLALADLLFIIWLPLKIAYHFNGNNWIFGEPLCKVLVGFFYGNMYCSTIFIACISVQRYWVIVHPLSQQKRNNRAAVCVSLCVWFIVWLITVPLYLYDQTVNVTNLGIVTCHDVTRPSHSSIPVGYFLTMGIVGYVIPTVICIVTYVLMFRSLSSSMTDASVSEKRKKAIILIVTVLVMFLVCFTPSNIMLMVHYSVMAAKIQNNGYGFYIVSLCLSSLNSCVDPFVYYFISGEFREHVKNTLKCRKNDTEWEAAGFAPVEKTQHGLLLSFIAINVLDSSLTKVFFPVVYIIIFIVGLPTNAMAIWVFLFRTKKKHRASILMVNLALADLLFIILLPLKIAYHFNANGSQNDGGYGFYITTLCLSSLNSCLDPFLYYFISEQFREHVPLQDFVVLQYLMASLKVLDILEINETSENINVTLTILNVLDSGVTQIFLPLIYIIIFIVGLPTNAMAIWVFLFRTKKKHPVTVLMVNLALADLLFIIWLPLKIAYHFNGNNWIFGEPLCKVLVGFFYGNMYCSTIFIACISVLRYWDVVQPLSQKLNNQAAVCVSVCVWFVVWLITTPLYLYDQTVSVTSLNIVTCHDVTLHSQLIFPEVYFLTMGVVGYVIPCVVCTVAYVLMFRFLRSSMAHTHANKSKRKAIILIITVLVMFLVCFTPSNIMLMVHYSLMTAKIQNNGYGIYIVTLCLSSLNSCVDPFVYYFISEEFREHVKNTLICHRKHIIERMRISISALKFPRKTSTPPSQAPKSGHETSTIAGSLRTALLSLKQVFLTLYIKFAKCYSKPAGGGLEKIVQYFIRSCSVTQRGLANLTRYLRPLQAKVCFVRFSRKSRRDHFRHREYRPKQEVYSKDNSLNSRTMTGAEFARFIVLFGYIMIAGVQTASGGQSRGFIGLQNPDSDSVEVDEVTANTLKSGLTTVFLPLVYIFVFAVGLPSNAMAIWVFIFRSKKIHPASIYMSNLALADLLFVIWLPLKINYHFNGNNWTFGEGMCKVLVGFFYGNMYCSILFIMCLSMQRYWVVAHPLTQHRRDNRLAIVVSLVIWGFIWVSSTPLFLYQQTAKLSDLNITTCHDVNVISQDNFQTQNAFLDVQKPYYYFMVMAGMAFAAPCVVILTAYVLMLQQLGESTVGGSSQGKSRRRAMALILTVLFTFLLCFVPSNVMLVVHYALLGQGLANNGYGFYVATLCLASLNSCLDPFVYYYVSEEFREHVKNTLLCRSSRTVERMRVSFSSMKYSQKSKTYTSSSGPTDSSMC</sequence>
<dbReference type="InterPro" id="IPR002281">
    <property type="entry name" value="Pro_rcpt_2"/>
</dbReference>
<organism evidence="15 16">
    <name type="scientific">Electrophorus voltai</name>
    <dbReference type="NCBI Taxonomy" id="2609070"/>
    <lineage>
        <taxon>Eukaryota</taxon>
        <taxon>Metazoa</taxon>
        <taxon>Chordata</taxon>
        <taxon>Craniata</taxon>
        <taxon>Vertebrata</taxon>
        <taxon>Euteleostomi</taxon>
        <taxon>Actinopterygii</taxon>
        <taxon>Neopterygii</taxon>
        <taxon>Teleostei</taxon>
        <taxon>Ostariophysi</taxon>
        <taxon>Gymnotiformes</taxon>
        <taxon>Gymnotoidei</taxon>
        <taxon>Gymnotidae</taxon>
        <taxon>Electrophorus</taxon>
    </lineage>
</organism>
<keyword evidence="4 13" id="KW-1133">Transmembrane helix</keyword>
<evidence type="ECO:0000256" key="9">
    <source>
        <dbReference type="ARBA" id="ARBA00023180"/>
    </source>
</evidence>
<evidence type="ECO:0000313" key="15">
    <source>
        <dbReference type="EMBL" id="KAK1803588.1"/>
    </source>
</evidence>
<evidence type="ECO:0000256" key="5">
    <source>
        <dbReference type="ARBA" id="ARBA00023040"/>
    </source>
</evidence>
<dbReference type="GO" id="GO:0015057">
    <property type="term" value="F:thrombin-activated receptor activity"/>
    <property type="evidence" value="ECO:0007669"/>
    <property type="project" value="InterPro"/>
</dbReference>
<feature type="transmembrane region" description="Helical" evidence="13">
    <location>
        <begin position="322"/>
        <end position="342"/>
    </location>
</feature>
<dbReference type="PANTHER" id="PTHR24232">
    <property type="entry name" value="G-PROTEIN COUPLED RECEPTOR"/>
    <property type="match status" value="1"/>
</dbReference>
<comment type="subcellular location">
    <subcellularLocation>
        <location evidence="1">Cell membrane</location>
        <topology evidence="1">Multi-pass membrane protein</topology>
    </subcellularLocation>
</comment>
<feature type="transmembrane region" description="Helical" evidence="13">
    <location>
        <begin position="896"/>
        <end position="920"/>
    </location>
</feature>
<evidence type="ECO:0000256" key="2">
    <source>
        <dbReference type="ARBA" id="ARBA00022475"/>
    </source>
</evidence>
<reference evidence="15" key="1">
    <citation type="submission" date="2023-03" db="EMBL/GenBank/DDBJ databases">
        <title>Electrophorus voltai genome.</title>
        <authorList>
            <person name="Bian C."/>
        </authorList>
    </citation>
    <scope>NUCLEOTIDE SEQUENCE</scope>
    <source>
        <strain evidence="15">CB-2022</strain>
        <tissue evidence="15">Muscle</tissue>
    </source>
</reference>
<feature type="domain" description="G-protein coupled receptors family 1 profile" evidence="14">
    <location>
        <begin position="1139"/>
        <end position="1389"/>
    </location>
</feature>
<evidence type="ECO:0000256" key="10">
    <source>
        <dbReference type="ARBA" id="ARBA00023224"/>
    </source>
</evidence>
<feature type="transmembrane region" description="Helical" evidence="13">
    <location>
        <begin position="1330"/>
        <end position="1356"/>
    </location>
</feature>
<dbReference type="InterPro" id="IPR017452">
    <property type="entry name" value="GPCR_Rhodpsn_7TM"/>
</dbReference>
<gene>
    <name evidence="15" type="ORF">P4O66_021004</name>
</gene>
<evidence type="ECO:0000256" key="6">
    <source>
        <dbReference type="ARBA" id="ARBA00023136"/>
    </source>
</evidence>
<feature type="domain" description="G-protein coupled receptors family 1 profile" evidence="14">
    <location>
        <begin position="1623"/>
        <end position="1886"/>
    </location>
</feature>
<comment type="caution">
    <text evidence="15">The sequence shown here is derived from an EMBL/GenBank/DDBJ whole genome shotgun (WGS) entry which is preliminary data.</text>
</comment>
<dbReference type="GO" id="GO:0035025">
    <property type="term" value="P:positive regulation of Rho protein signal transduction"/>
    <property type="evidence" value="ECO:0007669"/>
    <property type="project" value="TreeGrafter"/>
</dbReference>
<evidence type="ECO:0000256" key="4">
    <source>
        <dbReference type="ARBA" id="ARBA00022989"/>
    </source>
</evidence>
<proteinExistence type="predicted"/>
<feature type="transmembrane region" description="Helical" evidence="13">
    <location>
        <begin position="1681"/>
        <end position="1700"/>
    </location>
</feature>
<feature type="transmembrane region" description="Helical" evidence="13">
    <location>
        <begin position="1867"/>
        <end position="1889"/>
    </location>
</feature>
<feature type="transmembrane region" description="Helical" evidence="13">
    <location>
        <begin position="977"/>
        <end position="998"/>
    </location>
</feature>
<name>A0AAD8ZSR4_9TELE</name>
<evidence type="ECO:0000256" key="3">
    <source>
        <dbReference type="ARBA" id="ARBA00022692"/>
    </source>
</evidence>
<keyword evidence="16" id="KW-1185">Reference proteome</keyword>
<evidence type="ECO:0000256" key="7">
    <source>
        <dbReference type="ARBA" id="ARBA00023157"/>
    </source>
</evidence>
<evidence type="ECO:0000256" key="12">
    <source>
        <dbReference type="SAM" id="MobiDB-lite"/>
    </source>
</evidence>
<feature type="transmembrane region" description="Helical" evidence="13">
    <location>
        <begin position="452"/>
        <end position="480"/>
    </location>
</feature>
<feature type="transmembrane region" description="Helical" evidence="13">
    <location>
        <begin position="1201"/>
        <end position="1222"/>
    </location>
</feature>